<dbReference type="InterPro" id="IPR050109">
    <property type="entry name" value="HTH-type_TetR-like_transc_reg"/>
</dbReference>
<accession>A0ABN1XIG7</accession>
<proteinExistence type="predicted"/>
<keyword evidence="7" id="KW-1185">Reference proteome</keyword>
<evidence type="ECO:0000256" key="1">
    <source>
        <dbReference type="ARBA" id="ARBA00023015"/>
    </source>
</evidence>
<dbReference type="Gene3D" id="1.10.357.10">
    <property type="entry name" value="Tetracycline Repressor, domain 2"/>
    <property type="match status" value="1"/>
</dbReference>
<dbReference type="Proteomes" id="UP001501414">
    <property type="component" value="Unassembled WGS sequence"/>
</dbReference>
<dbReference type="EMBL" id="BAAAJK010000001">
    <property type="protein sequence ID" value="GAA1380707.1"/>
    <property type="molecule type" value="Genomic_DNA"/>
</dbReference>
<dbReference type="PANTHER" id="PTHR30055:SF234">
    <property type="entry name" value="HTH-TYPE TRANSCRIPTIONAL REGULATOR BETI"/>
    <property type="match status" value="1"/>
</dbReference>
<comment type="caution">
    <text evidence="6">The sequence shown here is derived from an EMBL/GenBank/DDBJ whole genome shotgun (WGS) entry which is preliminary data.</text>
</comment>
<keyword evidence="2 4" id="KW-0238">DNA-binding</keyword>
<reference evidence="6 7" key="1">
    <citation type="journal article" date="2019" name="Int. J. Syst. Evol. Microbiol.">
        <title>The Global Catalogue of Microorganisms (GCM) 10K type strain sequencing project: providing services to taxonomists for standard genome sequencing and annotation.</title>
        <authorList>
            <consortium name="The Broad Institute Genomics Platform"/>
            <consortium name="The Broad Institute Genome Sequencing Center for Infectious Disease"/>
            <person name="Wu L."/>
            <person name="Ma J."/>
        </authorList>
    </citation>
    <scope>NUCLEOTIDE SEQUENCE [LARGE SCALE GENOMIC DNA]</scope>
    <source>
        <strain evidence="6 7">JCM 11896</strain>
    </source>
</reference>
<dbReference type="InterPro" id="IPR001647">
    <property type="entry name" value="HTH_TetR"/>
</dbReference>
<dbReference type="InterPro" id="IPR036271">
    <property type="entry name" value="Tet_transcr_reg_TetR-rel_C_sf"/>
</dbReference>
<evidence type="ECO:0000259" key="5">
    <source>
        <dbReference type="PROSITE" id="PS50977"/>
    </source>
</evidence>
<sequence>MRAPRSDARRSRHRILEAARTRNLADLRHNDLARAAGVGVATVYRHFPTVQALVEALARDALEQLDTACAEAMATSDPWEALAGLVDQALDLQLRNDGVQDVLVREAGHTPEVREIITAILDRYDAVLRRAHEAGVVHRSVTAHRLKHLMCGVEHAIRLGVPEDRPALQAALLRGIRRAG</sequence>
<keyword evidence="3" id="KW-0804">Transcription</keyword>
<feature type="domain" description="HTH tetR-type" evidence="5">
    <location>
        <begin position="5"/>
        <end position="65"/>
    </location>
</feature>
<dbReference type="SUPFAM" id="SSF46689">
    <property type="entry name" value="Homeodomain-like"/>
    <property type="match status" value="1"/>
</dbReference>
<dbReference type="SUPFAM" id="SSF48498">
    <property type="entry name" value="Tetracyclin repressor-like, C-terminal domain"/>
    <property type="match status" value="1"/>
</dbReference>
<organism evidence="6 7">
    <name type="scientific">Pseudonocardia kongjuensis</name>
    <dbReference type="NCBI Taxonomy" id="102227"/>
    <lineage>
        <taxon>Bacteria</taxon>
        <taxon>Bacillati</taxon>
        <taxon>Actinomycetota</taxon>
        <taxon>Actinomycetes</taxon>
        <taxon>Pseudonocardiales</taxon>
        <taxon>Pseudonocardiaceae</taxon>
        <taxon>Pseudonocardia</taxon>
    </lineage>
</organism>
<dbReference type="PANTHER" id="PTHR30055">
    <property type="entry name" value="HTH-TYPE TRANSCRIPTIONAL REGULATOR RUTR"/>
    <property type="match status" value="1"/>
</dbReference>
<keyword evidence="1" id="KW-0805">Transcription regulation</keyword>
<evidence type="ECO:0000313" key="6">
    <source>
        <dbReference type="EMBL" id="GAA1380707.1"/>
    </source>
</evidence>
<protein>
    <submittedName>
        <fullName evidence="6">TetR/AcrR family transcriptional regulator</fullName>
    </submittedName>
</protein>
<dbReference type="InterPro" id="IPR009057">
    <property type="entry name" value="Homeodomain-like_sf"/>
</dbReference>
<name>A0ABN1XIG7_9PSEU</name>
<gene>
    <name evidence="6" type="ORF">GCM10009613_05450</name>
</gene>
<evidence type="ECO:0000256" key="3">
    <source>
        <dbReference type="ARBA" id="ARBA00023163"/>
    </source>
</evidence>
<dbReference type="PROSITE" id="PS50977">
    <property type="entry name" value="HTH_TETR_2"/>
    <property type="match status" value="1"/>
</dbReference>
<dbReference type="Pfam" id="PF00440">
    <property type="entry name" value="TetR_N"/>
    <property type="match status" value="1"/>
</dbReference>
<evidence type="ECO:0000256" key="2">
    <source>
        <dbReference type="ARBA" id="ARBA00023125"/>
    </source>
</evidence>
<dbReference type="RefSeq" id="WP_344017968.1">
    <property type="nucleotide sequence ID" value="NZ_BAAAJK010000001.1"/>
</dbReference>
<feature type="DNA-binding region" description="H-T-H motif" evidence="4">
    <location>
        <begin position="28"/>
        <end position="47"/>
    </location>
</feature>
<evidence type="ECO:0000313" key="7">
    <source>
        <dbReference type="Proteomes" id="UP001501414"/>
    </source>
</evidence>
<evidence type="ECO:0000256" key="4">
    <source>
        <dbReference type="PROSITE-ProRule" id="PRU00335"/>
    </source>
</evidence>